<dbReference type="GO" id="GO:0004499">
    <property type="term" value="F:N,N-dimethylaniline monooxygenase activity"/>
    <property type="evidence" value="ECO:0007669"/>
    <property type="project" value="InterPro"/>
</dbReference>
<proteinExistence type="inferred from homology"/>
<gene>
    <name evidence="8" type="ORF">UCDDS831_g00513</name>
</gene>
<evidence type="ECO:0000313" key="9">
    <source>
        <dbReference type="Proteomes" id="UP000034182"/>
    </source>
</evidence>
<dbReference type="GO" id="GO:0050661">
    <property type="term" value="F:NADP binding"/>
    <property type="evidence" value="ECO:0007669"/>
    <property type="project" value="InterPro"/>
</dbReference>
<sequence>MCSASAVASSPLRFNARKVAVVGAGPCGLAALKYLSAEKKFEKLVAFEQRSSPGGLWNYTPEDRDDGSFAVPKTRPTKEDLDKPIWGTKPAVNGAINGAVVNGDAKEAKFISPVYEMLETNIPKQLMQYHDFAFPEESQLFPTHWTVDKYLKDYAKDMEHLIQFQTQVVAVKLLESKETGGLVEEQWVVTTKNIVTGALEVETFDAVVVANGHFYIPFIPEIDGIKEWHKAHPGNITHSKFYRTPDAFKDKKVIVVGNSASGLDIGKQIAGFCSLPLINSIKSESYMARGNAPFKKEVPPIKHLDPSTRTATFEDDTTESDIDAIVFCTGYLYSLPFLSDVQPPPVTDGTRVENTYQHVFYTPHPTLSFLVLNQRIIPFQTAEVQAAAVARTLAGRLPLPPAAQMRAWELHTLAVNGDGNDFHTLAFPNDADYINTMHDWAATAEGEGTPGAGKAPPRWTEWHYWCRERFPDIRAAFTGKGEERGNVRDLAEVGYDFAEWKKQKECEAKELL</sequence>
<dbReference type="InterPro" id="IPR036188">
    <property type="entry name" value="FAD/NAD-bd_sf"/>
</dbReference>
<keyword evidence="6" id="KW-0560">Oxidoreductase</keyword>
<dbReference type="Gene3D" id="3.50.50.60">
    <property type="entry name" value="FAD/NAD(P)-binding domain"/>
    <property type="match status" value="2"/>
</dbReference>
<evidence type="ECO:0000256" key="4">
    <source>
        <dbReference type="ARBA" id="ARBA00022827"/>
    </source>
</evidence>
<comment type="cofactor">
    <cofactor evidence="1">
        <name>FAD</name>
        <dbReference type="ChEBI" id="CHEBI:57692"/>
    </cofactor>
</comment>
<keyword evidence="5" id="KW-0521">NADP</keyword>
<dbReference type="FunFam" id="3.50.50.60:FF:000138">
    <property type="entry name" value="Flavin-containing monooxygenase"/>
    <property type="match status" value="1"/>
</dbReference>
<dbReference type="PIRSF" id="PIRSF000332">
    <property type="entry name" value="FMO"/>
    <property type="match status" value="1"/>
</dbReference>
<evidence type="ECO:0000256" key="5">
    <source>
        <dbReference type="ARBA" id="ARBA00022857"/>
    </source>
</evidence>
<organism evidence="8 9">
    <name type="scientific">Diplodia seriata</name>
    <dbReference type="NCBI Taxonomy" id="420778"/>
    <lineage>
        <taxon>Eukaryota</taxon>
        <taxon>Fungi</taxon>
        <taxon>Dikarya</taxon>
        <taxon>Ascomycota</taxon>
        <taxon>Pezizomycotina</taxon>
        <taxon>Dothideomycetes</taxon>
        <taxon>Dothideomycetes incertae sedis</taxon>
        <taxon>Botryosphaeriales</taxon>
        <taxon>Botryosphaeriaceae</taxon>
        <taxon>Diplodia</taxon>
    </lineage>
</organism>
<dbReference type="SUPFAM" id="SSF51905">
    <property type="entry name" value="FAD/NAD(P)-binding domain"/>
    <property type="match status" value="2"/>
</dbReference>
<evidence type="ECO:0000256" key="6">
    <source>
        <dbReference type="ARBA" id="ARBA00023002"/>
    </source>
</evidence>
<keyword evidence="7" id="KW-0503">Monooxygenase</keyword>
<evidence type="ECO:0000256" key="2">
    <source>
        <dbReference type="ARBA" id="ARBA00009183"/>
    </source>
</evidence>
<dbReference type="InterPro" id="IPR050346">
    <property type="entry name" value="FMO-like"/>
</dbReference>
<dbReference type="EMBL" id="LAQI01000012">
    <property type="protein sequence ID" value="KKY28148.1"/>
    <property type="molecule type" value="Genomic_DNA"/>
</dbReference>
<dbReference type="InterPro" id="IPR000960">
    <property type="entry name" value="Flavin_mOase"/>
</dbReference>
<comment type="caution">
    <text evidence="8">The sequence shown here is derived from an EMBL/GenBank/DDBJ whole genome shotgun (WGS) entry which is preliminary data.</text>
</comment>
<dbReference type="PANTHER" id="PTHR23023">
    <property type="entry name" value="DIMETHYLANILINE MONOOXYGENASE"/>
    <property type="match status" value="1"/>
</dbReference>
<comment type="similarity">
    <text evidence="2">Belongs to the FMO family.</text>
</comment>
<protein>
    <submittedName>
        <fullName evidence="8">Putative flavin dependent</fullName>
    </submittedName>
</protein>
<reference evidence="8 9" key="1">
    <citation type="submission" date="2015-03" db="EMBL/GenBank/DDBJ databases">
        <authorList>
            <person name="Morales-Cruz A."/>
            <person name="Amrine K.C."/>
            <person name="Cantu D."/>
        </authorList>
    </citation>
    <scope>NUCLEOTIDE SEQUENCE [LARGE SCALE GENOMIC DNA]</scope>
    <source>
        <strain evidence="8">DS831</strain>
    </source>
</reference>
<name>A0A0G2GYB4_9PEZI</name>
<dbReference type="Proteomes" id="UP000034182">
    <property type="component" value="Unassembled WGS sequence"/>
</dbReference>
<dbReference type="Pfam" id="PF13450">
    <property type="entry name" value="NAD_binding_8"/>
    <property type="match status" value="1"/>
</dbReference>
<evidence type="ECO:0000256" key="3">
    <source>
        <dbReference type="ARBA" id="ARBA00022630"/>
    </source>
</evidence>
<evidence type="ECO:0000313" key="8">
    <source>
        <dbReference type="EMBL" id="KKY28148.1"/>
    </source>
</evidence>
<reference evidence="8 9" key="2">
    <citation type="submission" date="2015-05" db="EMBL/GenBank/DDBJ databases">
        <title>Distinctive expansion of gene families associated with plant cell wall degradation and secondary metabolism in the genomes of grapevine trunk pathogens.</title>
        <authorList>
            <person name="Lawrence D.P."/>
            <person name="Travadon R."/>
            <person name="Rolshausen P.E."/>
            <person name="Baumgartner K."/>
        </authorList>
    </citation>
    <scope>NUCLEOTIDE SEQUENCE [LARGE SCALE GENOMIC DNA]</scope>
    <source>
        <strain evidence="8">DS831</strain>
    </source>
</reference>
<accession>A0A0G2GYB4</accession>
<evidence type="ECO:0000256" key="1">
    <source>
        <dbReference type="ARBA" id="ARBA00001974"/>
    </source>
</evidence>
<keyword evidence="3" id="KW-0285">Flavoprotein</keyword>
<dbReference type="AlphaFoldDB" id="A0A0G2GYB4"/>
<dbReference type="GO" id="GO:0050660">
    <property type="term" value="F:flavin adenine dinucleotide binding"/>
    <property type="evidence" value="ECO:0007669"/>
    <property type="project" value="InterPro"/>
</dbReference>
<evidence type="ECO:0000256" key="7">
    <source>
        <dbReference type="ARBA" id="ARBA00023033"/>
    </source>
</evidence>
<dbReference type="Pfam" id="PF00743">
    <property type="entry name" value="FMO-like"/>
    <property type="match status" value="2"/>
</dbReference>
<keyword evidence="4" id="KW-0274">FAD</keyword>
<dbReference type="InterPro" id="IPR020946">
    <property type="entry name" value="Flavin_mOase-like"/>
</dbReference>
<dbReference type="PRINTS" id="PR00370">
    <property type="entry name" value="FMOXYGENASE"/>
</dbReference>